<keyword evidence="2" id="KW-1185">Reference proteome</keyword>
<evidence type="ECO:0000313" key="1">
    <source>
        <dbReference type="EMBL" id="KAG2215851.1"/>
    </source>
</evidence>
<evidence type="ECO:0000313" key="2">
    <source>
        <dbReference type="Proteomes" id="UP000646827"/>
    </source>
</evidence>
<proteinExistence type="predicted"/>
<reference evidence="1 2" key="1">
    <citation type="submission" date="2020-12" db="EMBL/GenBank/DDBJ databases">
        <title>Metabolic potential, ecology and presence of endohyphal bacteria is reflected in genomic diversity of Mucoromycotina.</title>
        <authorList>
            <person name="Muszewska A."/>
            <person name="Okrasinska A."/>
            <person name="Steczkiewicz K."/>
            <person name="Drgas O."/>
            <person name="Orlowska M."/>
            <person name="Perlinska-Lenart U."/>
            <person name="Aleksandrzak-Piekarczyk T."/>
            <person name="Szatraj K."/>
            <person name="Zielenkiewicz U."/>
            <person name="Pilsyk S."/>
            <person name="Malc E."/>
            <person name="Mieczkowski P."/>
            <person name="Kruszewska J.S."/>
            <person name="Biernat P."/>
            <person name="Pawlowska J."/>
        </authorList>
    </citation>
    <scope>NUCLEOTIDE SEQUENCE [LARGE SCALE GENOMIC DNA]</scope>
    <source>
        <strain evidence="1 2">CBS 142.35</strain>
    </source>
</reference>
<protein>
    <submittedName>
        <fullName evidence="1">Uncharacterized protein</fullName>
    </submittedName>
</protein>
<dbReference type="OrthoDB" id="2250058at2759"/>
<accession>A0A8H7RU10</accession>
<name>A0A8H7RU10_9FUNG</name>
<dbReference type="EMBL" id="JAEPRB010000481">
    <property type="protein sequence ID" value="KAG2215851.1"/>
    <property type="molecule type" value="Genomic_DNA"/>
</dbReference>
<organism evidence="1 2">
    <name type="scientific">Circinella minor</name>
    <dbReference type="NCBI Taxonomy" id="1195481"/>
    <lineage>
        <taxon>Eukaryota</taxon>
        <taxon>Fungi</taxon>
        <taxon>Fungi incertae sedis</taxon>
        <taxon>Mucoromycota</taxon>
        <taxon>Mucoromycotina</taxon>
        <taxon>Mucoromycetes</taxon>
        <taxon>Mucorales</taxon>
        <taxon>Lichtheimiaceae</taxon>
        <taxon>Circinella</taxon>
    </lineage>
</organism>
<comment type="caution">
    <text evidence="1">The sequence shown here is derived from an EMBL/GenBank/DDBJ whole genome shotgun (WGS) entry which is preliminary data.</text>
</comment>
<sequence length="128" mass="14867">MNPNKNFQQHRAPLIDPLTFDDIEATTKEELTFEQPIRKMAEGSMNENAVIIQALTKLLEKQDSGPTFHARIREPDMYHGDRGLDTATGWIRSVERYLEMANLGSHKWVDYAATLLHNEADIWWQQQE</sequence>
<dbReference type="AlphaFoldDB" id="A0A8H7RU10"/>
<dbReference type="Proteomes" id="UP000646827">
    <property type="component" value="Unassembled WGS sequence"/>
</dbReference>
<gene>
    <name evidence="1" type="ORF">INT45_013895</name>
</gene>